<dbReference type="Pfam" id="PF02518">
    <property type="entry name" value="HATPase_c"/>
    <property type="match status" value="1"/>
</dbReference>
<keyword evidence="9" id="KW-1133">Transmembrane helix</keyword>
<dbReference type="InterPro" id="IPR033424">
    <property type="entry name" value="MASE4"/>
</dbReference>
<evidence type="ECO:0000313" key="12">
    <source>
        <dbReference type="Proteomes" id="UP000494115"/>
    </source>
</evidence>
<evidence type="ECO:0000256" key="8">
    <source>
        <dbReference type="ARBA" id="ARBA00023012"/>
    </source>
</evidence>
<keyword evidence="3" id="KW-0597">Phosphoprotein</keyword>
<keyword evidence="4 11" id="KW-0808">Transferase</keyword>
<evidence type="ECO:0000259" key="10">
    <source>
        <dbReference type="PROSITE" id="PS50109"/>
    </source>
</evidence>
<dbReference type="EC" id="2.7.13.3" evidence="2"/>
<dbReference type="InterPro" id="IPR005467">
    <property type="entry name" value="His_kinase_dom"/>
</dbReference>
<dbReference type="InterPro" id="IPR004358">
    <property type="entry name" value="Sig_transdc_His_kin-like_C"/>
</dbReference>
<feature type="transmembrane region" description="Helical" evidence="9">
    <location>
        <begin position="273"/>
        <end position="296"/>
    </location>
</feature>
<evidence type="ECO:0000256" key="2">
    <source>
        <dbReference type="ARBA" id="ARBA00012438"/>
    </source>
</evidence>
<dbReference type="SMART" id="SM00388">
    <property type="entry name" value="HisKA"/>
    <property type="match status" value="1"/>
</dbReference>
<reference evidence="11 12" key="1">
    <citation type="submission" date="2020-04" db="EMBL/GenBank/DDBJ databases">
        <authorList>
            <person name="De Canck E."/>
        </authorList>
    </citation>
    <scope>NUCLEOTIDE SEQUENCE [LARGE SCALE GENOMIC DNA]</scope>
    <source>
        <strain evidence="11 12">LMG 28138</strain>
    </source>
</reference>
<feature type="transmembrane region" description="Helical" evidence="9">
    <location>
        <begin position="160"/>
        <end position="184"/>
    </location>
</feature>
<keyword evidence="9" id="KW-0812">Transmembrane</keyword>
<gene>
    <name evidence="11" type="primary">sasA_21</name>
    <name evidence="11" type="ORF">LMG28138_04747</name>
</gene>
<evidence type="ECO:0000256" key="7">
    <source>
        <dbReference type="ARBA" id="ARBA00022840"/>
    </source>
</evidence>
<feature type="transmembrane region" description="Helical" evidence="9">
    <location>
        <begin position="204"/>
        <end position="226"/>
    </location>
</feature>
<keyword evidence="12" id="KW-1185">Reference proteome</keyword>
<dbReference type="Gene3D" id="3.30.565.10">
    <property type="entry name" value="Histidine kinase-like ATPase, C-terminal domain"/>
    <property type="match status" value="1"/>
</dbReference>
<keyword evidence="6 11" id="KW-0418">Kinase</keyword>
<feature type="transmembrane region" description="Helical" evidence="9">
    <location>
        <begin position="128"/>
        <end position="148"/>
    </location>
</feature>
<keyword evidence="9" id="KW-0472">Membrane</keyword>
<feature type="transmembrane region" description="Helical" evidence="9">
    <location>
        <begin position="88"/>
        <end position="108"/>
    </location>
</feature>
<dbReference type="InterPro" id="IPR003661">
    <property type="entry name" value="HisK_dim/P_dom"/>
</dbReference>
<dbReference type="InterPro" id="IPR036890">
    <property type="entry name" value="HATPase_C_sf"/>
</dbReference>
<keyword evidence="8" id="KW-0902">Two-component regulatory system</keyword>
<dbReference type="Pfam" id="PF00512">
    <property type="entry name" value="HisKA"/>
    <property type="match status" value="1"/>
</dbReference>
<name>A0A6S7BGW2_9BURK</name>
<dbReference type="Gene3D" id="1.10.287.130">
    <property type="match status" value="1"/>
</dbReference>
<organism evidence="11 12">
    <name type="scientific">Pararobbsia alpina</name>
    <dbReference type="NCBI Taxonomy" id="621374"/>
    <lineage>
        <taxon>Bacteria</taxon>
        <taxon>Pseudomonadati</taxon>
        <taxon>Pseudomonadota</taxon>
        <taxon>Betaproteobacteria</taxon>
        <taxon>Burkholderiales</taxon>
        <taxon>Burkholderiaceae</taxon>
        <taxon>Pararobbsia</taxon>
    </lineage>
</organism>
<dbReference type="SMART" id="SM00387">
    <property type="entry name" value="HATPase_c"/>
    <property type="match status" value="1"/>
</dbReference>
<comment type="catalytic activity">
    <reaction evidence="1">
        <text>ATP + protein L-histidine = ADP + protein N-phospho-L-histidine.</text>
        <dbReference type="EC" id="2.7.13.3"/>
    </reaction>
</comment>
<feature type="transmembrane region" description="Helical" evidence="9">
    <location>
        <begin position="28"/>
        <end position="49"/>
    </location>
</feature>
<feature type="domain" description="Histidine kinase" evidence="10">
    <location>
        <begin position="314"/>
        <end position="528"/>
    </location>
</feature>
<dbReference type="EMBL" id="CADIKM010000035">
    <property type="protein sequence ID" value="CAB3799862.1"/>
    <property type="molecule type" value="Genomic_DNA"/>
</dbReference>
<evidence type="ECO:0000313" key="11">
    <source>
        <dbReference type="EMBL" id="CAB3799862.1"/>
    </source>
</evidence>
<proteinExistence type="predicted"/>
<dbReference type="InterPro" id="IPR036097">
    <property type="entry name" value="HisK_dim/P_sf"/>
</dbReference>
<dbReference type="Pfam" id="PF17158">
    <property type="entry name" value="MASE4"/>
    <property type="match status" value="1"/>
</dbReference>
<dbReference type="InterPro" id="IPR003594">
    <property type="entry name" value="HATPase_dom"/>
</dbReference>
<feature type="transmembrane region" description="Helical" evidence="9">
    <location>
        <begin position="55"/>
        <end position="79"/>
    </location>
</feature>
<dbReference type="SUPFAM" id="SSF55874">
    <property type="entry name" value="ATPase domain of HSP90 chaperone/DNA topoisomerase II/histidine kinase"/>
    <property type="match status" value="1"/>
</dbReference>
<dbReference type="GO" id="GO:0005524">
    <property type="term" value="F:ATP binding"/>
    <property type="evidence" value="ECO:0007669"/>
    <property type="project" value="UniProtKB-KW"/>
</dbReference>
<dbReference type="PROSITE" id="PS50109">
    <property type="entry name" value="HIS_KIN"/>
    <property type="match status" value="1"/>
</dbReference>
<feature type="transmembrane region" description="Helical" evidence="9">
    <location>
        <begin position="233"/>
        <end position="253"/>
    </location>
</feature>
<evidence type="ECO:0000256" key="6">
    <source>
        <dbReference type="ARBA" id="ARBA00022777"/>
    </source>
</evidence>
<dbReference type="PRINTS" id="PR00344">
    <property type="entry name" value="BCTRLSENSOR"/>
</dbReference>
<dbReference type="PANTHER" id="PTHR43065">
    <property type="entry name" value="SENSOR HISTIDINE KINASE"/>
    <property type="match status" value="1"/>
</dbReference>
<evidence type="ECO:0000256" key="1">
    <source>
        <dbReference type="ARBA" id="ARBA00000085"/>
    </source>
</evidence>
<protein>
    <recommendedName>
        <fullName evidence="2">histidine kinase</fullName>
        <ecNumber evidence="2">2.7.13.3</ecNumber>
    </recommendedName>
</protein>
<dbReference type="PANTHER" id="PTHR43065:SF10">
    <property type="entry name" value="PEROXIDE STRESS-ACTIVATED HISTIDINE KINASE MAK3"/>
    <property type="match status" value="1"/>
</dbReference>
<evidence type="ECO:0000256" key="5">
    <source>
        <dbReference type="ARBA" id="ARBA00022741"/>
    </source>
</evidence>
<keyword evidence="7" id="KW-0067">ATP-binding</keyword>
<dbReference type="GO" id="GO:0000155">
    <property type="term" value="F:phosphorelay sensor kinase activity"/>
    <property type="evidence" value="ECO:0007669"/>
    <property type="project" value="InterPro"/>
</dbReference>
<sequence length="549" mass="59196">MVKLATVVPEEQHFILSSLAPSRAQRRLALAVVLALLVVLILIEGPLSTIEPERIYAFVPAYAMALFVVDLITAVLLFAQFSILRSRALLVIASGYLFTALTVIPWMLTFPGAFAPGGLLGAGLQSANWLYILWHAGFSMFIIAYALLKDADPTKGLWQGSAGAAILSSVALIAAVVGAATLLVTAGHAHLPRTMLDPVRFSTLRLYVAGSQVLLNVAALVVLWVQRRSLLDLWLMVAMCAHLIELCLIVFPVPVRFSLGWYAGRLCGLVSGSLVLCVLLYEITTLYGNLLSAVFARRREREARLLTGDAVAATIAHEVKQPLTGMVTNADAGLRWLNRAMPDLDETKAALDRIVSDGHRAAAVIDRVRAMFKGDLNRTAFDLNSLVGETLTLVGDALQKDRILVRTELNAQLPLVIGDRVQLQQVLLNLITNAIDAMAVSDKERVLRVKSDIHDDGAVRVSVADTGTGVSSQDIDRIFDPLFTKKPGGMGMGLAICRSIIEAHSGRILVAPNKPQGTIFQFVLFANGATSAGALRGEQPENLPHSSHA</sequence>
<evidence type="ECO:0000256" key="9">
    <source>
        <dbReference type="SAM" id="Phobius"/>
    </source>
</evidence>
<dbReference type="CDD" id="cd00082">
    <property type="entry name" value="HisKA"/>
    <property type="match status" value="1"/>
</dbReference>
<accession>A0A6S7BGW2</accession>
<dbReference type="AlphaFoldDB" id="A0A6S7BGW2"/>
<evidence type="ECO:0000256" key="3">
    <source>
        <dbReference type="ARBA" id="ARBA00022553"/>
    </source>
</evidence>
<evidence type="ECO:0000256" key="4">
    <source>
        <dbReference type="ARBA" id="ARBA00022679"/>
    </source>
</evidence>
<dbReference type="SUPFAM" id="SSF47384">
    <property type="entry name" value="Homodimeric domain of signal transducing histidine kinase"/>
    <property type="match status" value="1"/>
</dbReference>
<keyword evidence="5" id="KW-0547">Nucleotide-binding</keyword>
<dbReference type="Proteomes" id="UP000494115">
    <property type="component" value="Unassembled WGS sequence"/>
</dbReference>